<keyword evidence="2" id="KW-1185">Reference proteome</keyword>
<dbReference type="SUPFAM" id="SSF52047">
    <property type="entry name" value="RNI-like"/>
    <property type="match status" value="1"/>
</dbReference>
<evidence type="ECO:0000313" key="2">
    <source>
        <dbReference type="Proteomes" id="UP000217790"/>
    </source>
</evidence>
<evidence type="ECO:0000313" key="1">
    <source>
        <dbReference type="EMBL" id="PBK85276.1"/>
    </source>
</evidence>
<dbReference type="AlphaFoldDB" id="A0A2H3DCT2"/>
<reference evidence="2" key="1">
    <citation type="journal article" date="2017" name="Nat. Ecol. Evol.">
        <title>Genome expansion and lineage-specific genetic innovations in the forest pathogenic fungi Armillaria.</title>
        <authorList>
            <person name="Sipos G."/>
            <person name="Prasanna A.N."/>
            <person name="Walter M.C."/>
            <person name="O'Connor E."/>
            <person name="Balint B."/>
            <person name="Krizsan K."/>
            <person name="Kiss B."/>
            <person name="Hess J."/>
            <person name="Varga T."/>
            <person name="Slot J."/>
            <person name="Riley R."/>
            <person name="Boka B."/>
            <person name="Rigling D."/>
            <person name="Barry K."/>
            <person name="Lee J."/>
            <person name="Mihaltcheva S."/>
            <person name="LaButti K."/>
            <person name="Lipzen A."/>
            <person name="Waldron R."/>
            <person name="Moloney N.M."/>
            <person name="Sperisen C."/>
            <person name="Kredics L."/>
            <person name="Vagvoelgyi C."/>
            <person name="Patrignani A."/>
            <person name="Fitzpatrick D."/>
            <person name="Nagy I."/>
            <person name="Doyle S."/>
            <person name="Anderson J.B."/>
            <person name="Grigoriev I.V."/>
            <person name="Gueldener U."/>
            <person name="Muensterkoetter M."/>
            <person name="Nagy L.G."/>
        </authorList>
    </citation>
    <scope>NUCLEOTIDE SEQUENCE [LARGE SCALE GENOMIC DNA]</scope>
    <source>
        <strain evidence="2">Ar21-2</strain>
    </source>
</reference>
<dbReference type="InParanoid" id="A0A2H3DCT2"/>
<name>A0A2H3DCT2_ARMGA</name>
<protein>
    <recommendedName>
        <fullName evidence="3">F-box domain-containing protein</fullName>
    </recommendedName>
</protein>
<dbReference type="OrthoDB" id="8861968at2759"/>
<gene>
    <name evidence="1" type="ORF">ARMGADRAFT_1087721</name>
</gene>
<dbReference type="EMBL" id="KZ293692">
    <property type="protein sequence ID" value="PBK85276.1"/>
    <property type="molecule type" value="Genomic_DNA"/>
</dbReference>
<dbReference type="InterPro" id="IPR032675">
    <property type="entry name" value="LRR_dom_sf"/>
</dbReference>
<organism evidence="1 2">
    <name type="scientific">Armillaria gallica</name>
    <name type="common">Bulbous honey fungus</name>
    <name type="synonym">Armillaria bulbosa</name>
    <dbReference type="NCBI Taxonomy" id="47427"/>
    <lineage>
        <taxon>Eukaryota</taxon>
        <taxon>Fungi</taxon>
        <taxon>Dikarya</taxon>
        <taxon>Basidiomycota</taxon>
        <taxon>Agaricomycotina</taxon>
        <taxon>Agaricomycetes</taxon>
        <taxon>Agaricomycetidae</taxon>
        <taxon>Agaricales</taxon>
        <taxon>Marasmiineae</taxon>
        <taxon>Physalacriaceae</taxon>
        <taxon>Armillaria</taxon>
    </lineage>
</organism>
<sequence length="212" mass="23998">MLLRRSCRQFNALLTESLHVGKYVRRLHVYSHSITPITAKVLRRLPNLHTLKIDSDGLLSVMDYLNTGLSSVRCLDLSLIQLRDVSTLLKAISPFPLLELLRLEQVGLQDNQSNEQAPRLSAGTGWDWRYIVSLSIFNHVPIDFDFLDDPPIDCNNEDPNAQIAFEPPMEWKMPSLHVMQICIDDDIVQLILLNNLSGATLRHSWASCGLLG</sequence>
<evidence type="ECO:0008006" key="3">
    <source>
        <dbReference type="Google" id="ProtNLM"/>
    </source>
</evidence>
<accession>A0A2H3DCT2</accession>
<dbReference type="STRING" id="47427.A0A2H3DCT2"/>
<dbReference type="Gene3D" id="3.80.10.10">
    <property type="entry name" value="Ribonuclease Inhibitor"/>
    <property type="match status" value="1"/>
</dbReference>
<dbReference type="Proteomes" id="UP000217790">
    <property type="component" value="Unassembled WGS sequence"/>
</dbReference>
<proteinExistence type="predicted"/>